<accession>A0A401HPE8</accession>
<evidence type="ECO:0000256" key="2">
    <source>
        <dbReference type="ARBA" id="ARBA00022980"/>
    </source>
</evidence>
<gene>
    <name evidence="4" type="primary">rps9</name>
    <name evidence="7" type="ORF">MHHB_P0353</name>
</gene>
<evidence type="ECO:0000256" key="4">
    <source>
        <dbReference type="HAMAP-Rule" id="MF_00532"/>
    </source>
</evidence>
<evidence type="ECO:0000313" key="8">
    <source>
        <dbReference type="Proteomes" id="UP000290527"/>
    </source>
</evidence>
<dbReference type="OrthoDB" id="52677at2157"/>
<dbReference type="Proteomes" id="UP000290527">
    <property type="component" value="Unassembled WGS sequence"/>
</dbReference>
<dbReference type="PANTHER" id="PTHR21569:SF16">
    <property type="entry name" value="RIBOSOMAL PROTEIN S16"/>
    <property type="match status" value="1"/>
</dbReference>
<evidence type="ECO:0000256" key="3">
    <source>
        <dbReference type="ARBA" id="ARBA00023274"/>
    </source>
</evidence>
<feature type="compositionally biased region" description="Basic residues" evidence="6">
    <location>
        <begin position="118"/>
        <end position="134"/>
    </location>
</feature>
<feature type="region of interest" description="Disordered" evidence="6">
    <location>
        <begin position="109"/>
        <end position="134"/>
    </location>
</feature>
<evidence type="ECO:0000313" key="7">
    <source>
        <dbReference type="EMBL" id="GBF36128.1"/>
    </source>
</evidence>
<dbReference type="PANTHER" id="PTHR21569">
    <property type="entry name" value="RIBOSOMAL PROTEIN S9"/>
    <property type="match status" value="1"/>
</dbReference>
<comment type="caution">
    <text evidence="7">The sequence shown here is derived from an EMBL/GenBank/DDBJ whole genome shotgun (WGS) entry which is preliminary data.</text>
</comment>
<dbReference type="SUPFAM" id="SSF54211">
    <property type="entry name" value="Ribosomal protein S5 domain 2-like"/>
    <property type="match status" value="1"/>
</dbReference>
<dbReference type="HAMAP" id="MF_00532_A">
    <property type="entry name" value="Ribosomal_uS9_A"/>
    <property type="match status" value="1"/>
</dbReference>
<evidence type="ECO:0000256" key="5">
    <source>
        <dbReference type="RuleBase" id="RU003815"/>
    </source>
</evidence>
<dbReference type="GO" id="GO:0003723">
    <property type="term" value="F:RNA binding"/>
    <property type="evidence" value="ECO:0007669"/>
    <property type="project" value="TreeGrafter"/>
</dbReference>
<evidence type="ECO:0000256" key="6">
    <source>
        <dbReference type="SAM" id="MobiDB-lite"/>
    </source>
</evidence>
<keyword evidence="2 4" id="KW-0689">Ribosomal protein</keyword>
<dbReference type="InterPro" id="IPR014721">
    <property type="entry name" value="Ribsml_uS5_D2-typ_fold_subgr"/>
</dbReference>
<dbReference type="GO" id="GO:0022627">
    <property type="term" value="C:cytosolic small ribosomal subunit"/>
    <property type="evidence" value="ECO:0007669"/>
    <property type="project" value="UniProtKB-UniRule"/>
</dbReference>
<dbReference type="AlphaFoldDB" id="A0A401HPE8"/>
<comment type="similarity">
    <text evidence="1 4 5">Belongs to the universal ribosomal protein uS9 family.</text>
</comment>
<dbReference type="GO" id="GO:0006412">
    <property type="term" value="P:translation"/>
    <property type="evidence" value="ECO:0007669"/>
    <property type="project" value="UniProtKB-UniRule"/>
</dbReference>
<dbReference type="GO" id="GO:0003735">
    <property type="term" value="F:structural constituent of ribosome"/>
    <property type="evidence" value="ECO:0007669"/>
    <property type="project" value="UniProtKB-UniRule"/>
</dbReference>
<dbReference type="InterPro" id="IPR000754">
    <property type="entry name" value="Ribosomal_uS9"/>
</dbReference>
<keyword evidence="3 4" id="KW-0687">Ribonucleoprotein</keyword>
<keyword evidence="8" id="KW-1185">Reference proteome</keyword>
<dbReference type="NCBIfam" id="NF001749">
    <property type="entry name" value="PRK00474.1"/>
    <property type="match status" value="1"/>
</dbReference>
<dbReference type="PROSITE" id="PS00360">
    <property type="entry name" value="RIBOSOMAL_S9"/>
    <property type="match status" value="1"/>
</dbReference>
<dbReference type="InterPro" id="IPR019958">
    <property type="entry name" value="Ribosomal_uS9_archaeal"/>
</dbReference>
<dbReference type="GO" id="GO:0000462">
    <property type="term" value="P:maturation of SSU-rRNA from tricistronic rRNA transcript (SSU-rRNA, 5.8S rRNA, LSU-rRNA)"/>
    <property type="evidence" value="ECO:0007669"/>
    <property type="project" value="TreeGrafter"/>
</dbReference>
<evidence type="ECO:0000256" key="1">
    <source>
        <dbReference type="ARBA" id="ARBA00005251"/>
    </source>
</evidence>
<organism evidence="7 8">
    <name type="scientific">Methanofervidicoccus abyssi</name>
    <dbReference type="NCBI Taxonomy" id="2082189"/>
    <lineage>
        <taxon>Archaea</taxon>
        <taxon>Methanobacteriati</taxon>
        <taxon>Methanobacteriota</taxon>
        <taxon>Methanomada group</taxon>
        <taxon>Methanococci</taxon>
        <taxon>Methanococcales</taxon>
        <taxon>Methanofervidicoccus</taxon>
    </lineage>
</organism>
<protein>
    <recommendedName>
        <fullName evidence="4">Small ribosomal subunit protein uS9</fullName>
    </recommendedName>
</protein>
<dbReference type="RefSeq" id="WP_131006915.1">
    <property type="nucleotide sequence ID" value="NZ_BFAX01000002.1"/>
</dbReference>
<dbReference type="InterPro" id="IPR020574">
    <property type="entry name" value="Ribosomal_uS9_CS"/>
</dbReference>
<dbReference type="Pfam" id="PF00380">
    <property type="entry name" value="Ribosomal_S9"/>
    <property type="match status" value="1"/>
</dbReference>
<proteinExistence type="inferred from homology"/>
<name>A0A401HPE8_9EURY</name>
<sequence>MKIVHTVGKRKTAIARATVREGKGRIRINKIPIELFGPKYLNMKLMEPVILAGDVIKTMDIDITVKGGGVAGQIDAARTALGKAIVEFTGDMEIKKKFLEYDRTLLVSDARRTEPHKPSRSTKGPRAKRQKSYR</sequence>
<dbReference type="NCBIfam" id="TIGR03627">
    <property type="entry name" value="uS9_arch"/>
    <property type="match status" value="1"/>
</dbReference>
<reference evidence="7 8" key="1">
    <citation type="journal article" date="2019" name="Int. J. Syst. Evol. Microbiol.">
        <title>Methanofervidicoccus abyssi gen. nov., sp. nov., a hydrogenotrophic methanogen, isolated from a hydrothermal vent chimney in the Mid-Cayman Spreading Center, the Caribbean Sea.</title>
        <authorList>
            <person name="Sakai S."/>
            <person name="Takaki Y."/>
            <person name="Miyazaki M."/>
            <person name="Ogawara M."/>
            <person name="Yanagawa K."/>
            <person name="Miyazaki J."/>
            <person name="Takai K."/>
        </authorList>
    </citation>
    <scope>NUCLEOTIDE SEQUENCE [LARGE SCALE GENOMIC DNA]</scope>
    <source>
        <strain evidence="7 8">HHB</strain>
    </source>
</reference>
<dbReference type="EMBL" id="BFAX01000002">
    <property type="protein sequence ID" value="GBF36128.1"/>
    <property type="molecule type" value="Genomic_DNA"/>
</dbReference>
<dbReference type="InterPro" id="IPR020568">
    <property type="entry name" value="Ribosomal_Su5_D2-typ_SF"/>
</dbReference>
<dbReference type="Gene3D" id="3.30.230.10">
    <property type="match status" value="1"/>
</dbReference>